<dbReference type="InterPro" id="IPR020843">
    <property type="entry name" value="ER"/>
</dbReference>
<dbReference type="InterPro" id="IPR013149">
    <property type="entry name" value="ADH-like_C"/>
</dbReference>
<dbReference type="InterPro" id="IPR002328">
    <property type="entry name" value="ADH_Zn_CS"/>
</dbReference>
<evidence type="ECO:0000256" key="6">
    <source>
        <dbReference type="RuleBase" id="RU361277"/>
    </source>
</evidence>
<reference evidence="8 9" key="1">
    <citation type="submission" date="2011-05" db="EMBL/GenBank/DDBJ databases">
        <title>Complete sequence of chromosome of Frankia symbiont of Datisca glomerata.</title>
        <authorList>
            <consortium name="US DOE Joint Genome Institute"/>
            <person name="Lucas S."/>
            <person name="Han J."/>
            <person name="Lapidus A."/>
            <person name="Cheng J.-F."/>
            <person name="Goodwin L."/>
            <person name="Pitluck S."/>
            <person name="Peters L."/>
            <person name="Mikhailova N."/>
            <person name="Chertkov O."/>
            <person name="Teshima H."/>
            <person name="Han C."/>
            <person name="Tapia R."/>
            <person name="Land M."/>
            <person name="Hauser L."/>
            <person name="Kyrpides N."/>
            <person name="Ivanova N."/>
            <person name="Pagani I."/>
            <person name="Berry A."/>
            <person name="Pawlowski K."/>
            <person name="Persson T."/>
            <person name="Vanden Heuvel B."/>
            <person name="Benson D."/>
            <person name="Woyke T."/>
        </authorList>
    </citation>
    <scope>NUCLEOTIDE SEQUENCE [LARGE SCALE GENOMIC DNA]</scope>
    <source>
        <strain evidence="9">4085684</strain>
    </source>
</reference>
<feature type="domain" description="Enoyl reductase (ER)" evidence="7">
    <location>
        <begin position="13"/>
        <end position="366"/>
    </location>
</feature>
<gene>
    <name evidence="8" type="ordered locus">FsymDg_2026</name>
</gene>
<dbReference type="Pfam" id="PF08240">
    <property type="entry name" value="ADH_N"/>
    <property type="match status" value="1"/>
</dbReference>
<dbReference type="SUPFAM" id="SSF51735">
    <property type="entry name" value="NAD(P)-binding Rossmann-fold domains"/>
    <property type="match status" value="1"/>
</dbReference>
<dbReference type="AlphaFoldDB" id="F8AXG7"/>
<dbReference type="SMART" id="SM00829">
    <property type="entry name" value="PKS_ER"/>
    <property type="match status" value="1"/>
</dbReference>
<dbReference type="GO" id="GO:0018456">
    <property type="term" value="F:aryl-alcohol dehydrogenase (NAD+) activity"/>
    <property type="evidence" value="ECO:0007669"/>
    <property type="project" value="UniProtKB-EC"/>
</dbReference>
<dbReference type="PANTHER" id="PTHR43350">
    <property type="entry name" value="NAD-DEPENDENT ALCOHOL DEHYDROGENASE"/>
    <property type="match status" value="1"/>
</dbReference>
<dbReference type="HOGENOM" id="CLU_026673_14_1_11"/>
<dbReference type="EC" id="1.1.1.90" evidence="8"/>
<dbReference type="eggNOG" id="COG1062">
    <property type="taxonomic scope" value="Bacteria"/>
</dbReference>
<evidence type="ECO:0000256" key="3">
    <source>
        <dbReference type="ARBA" id="ARBA00022723"/>
    </source>
</evidence>
<dbReference type="PANTHER" id="PTHR43350:SF17">
    <property type="entry name" value="NAD-DEPENDENT ALCOHOL DEHYDROGENASE"/>
    <property type="match status" value="1"/>
</dbReference>
<evidence type="ECO:0000256" key="2">
    <source>
        <dbReference type="ARBA" id="ARBA00008072"/>
    </source>
</evidence>
<evidence type="ECO:0000256" key="4">
    <source>
        <dbReference type="ARBA" id="ARBA00022833"/>
    </source>
</evidence>
<proteinExistence type="inferred from homology"/>
<dbReference type="Gene3D" id="3.40.50.720">
    <property type="entry name" value="NAD(P)-binding Rossmann-like Domain"/>
    <property type="match status" value="1"/>
</dbReference>
<keyword evidence="5 8" id="KW-0560">Oxidoreductase</keyword>
<dbReference type="STRING" id="656024.FsymDg_2026"/>
<dbReference type="EMBL" id="CP002801">
    <property type="protein sequence ID" value="AEH09451.1"/>
    <property type="molecule type" value="Genomic_DNA"/>
</dbReference>
<sequence>MVDITAAVVTAVGGEFSLDKLSLDGPAADEVLVEIAGVGLCHTDLAVKEGHLPFPLPGVLGHEGSGVVVEVGSAVTKVQKGDRVVLSFNSCGTCPQCKKDSPAYCHNFMAFNFSGVRPDGTSALSIAGTTAGSNFFGQSSFGTHALAHERNVVRVTDPTAPLALLGPLGCGIQTGAGAVLNSLDAEAGSSLLVLGGGSVGLSAVLAAVVRELSVIIVVEPLQSRRDLALSLGATHVIDPAAGPLSEQVRAIIPGGVDYAVDTTAIVSVLEQTLLSLAPHASLGILGVPSDPTAALSLNLIQAQVLGVTIYGIVEGDSDPDRFIPELLALHQAGKFPFDKLITTVPFTQINEAVAAQHRGEAVKIVLVHE</sequence>
<dbReference type="CDD" id="cd08278">
    <property type="entry name" value="benzyl_alcohol_DH"/>
    <property type="match status" value="1"/>
</dbReference>
<dbReference type="InterPro" id="IPR013154">
    <property type="entry name" value="ADH-like_N"/>
</dbReference>
<evidence type="ECO:0000313" key="8">
    <source>
        <dbReference type="EMBL" id="AEH09451.1"/>
    </source>
</evidence>
<dbReference type="InterPro" id="IPR011032">
    <property type="entry name" value="GroES-like_sf"/>
</dbReference>
<comment type="cofactor">
    <cofactor evidence="1 6">
        <name>Zn(2+)</name>
        <dbReference type="ChEBI" id="CHEBI:29105"/>
    </cofactor>
</comment>
<evidence type="ECO:0000313" key="9">
    <source>
        <dbReference type="Proteomes" id="UP000001549"/>
    </source>
</evidence>
<comment type="similarity">
    <text evidence="2 6">Belongs to the zinc-containing alcohol dehydrogenase family.</text>
</comment>
<keyword evidence="4 6" id="KW-0862">Zinc</keyword>
<dbReference type="PROSITE" id="PS00059">
    <property type="entry name" value="ADH_ZINC"/>
    <property type="match status" value="1"/>
</dbReference>
<dbReference type="Gene3D" id="3.90.180.10">
    <property type="entry name" value="Medium-chain alcohol dehydrogenases, catalytic domain"/>
    <property type="match status" value="1"/>
</dbReference>
<accession>F8AXG7</accession>
<evidence type="ECO:0000256" key="1">
    <source>
        <dbReference type="ARBA" id="ARBA00001947"/>
    </source>
</evidence>
<keyword evidence="9" id="KW-1185">Reference proteome</keyword>
<evidence type="ECO:0000259" key="7">
    <source>
        <dbReference type="SMART" id="SM00829"/>
    </source>
</evidence>
<dbReference type="Proteomes" id="UP000001549">
    <property type="component" value="Chromosome"/>
</dbReference>
<dbReference type="GO" id="GO:0008270">
    <property type="term" value="F:zinc ion binding"/>
    <property type="evidence" value="ECO:0007669"/>
    <property type="project" value="InterPro"/>
</dbReference>
<keyword evidence="3 6" id="KW-0479">Metal-binding</keyword>
<name>F8AXG7_9ACTN</name>
<evidence type="ECO:0000256" key="5">
    <source>
        <dbReference type="ARBA" id="ARBA00023002"/>
    </source>
</evidence>
<dbReference type="KEGG" id="fsy:FsymDg_2026"/>
<dbReference type="InterPro" id="IPR036291">
    <property type="entry name" value="NAD(P)-bd_dom_sf"/>
</dbReference>
<dbReference type="Pfam" id="PF00107">
    <property type="entry name" value="ADH_zinc_N"/>
    <property type="match status" value="1"/>
</dbReference>
<protein>
    <submittedName>
        <fullName evidence="8">Aryl-alcohol dehydrogenase</fullName>
        <ecNumber evidence="8">1.1.1.90</ecNumber>
    </submittedName>
</protein>
<organism evidence="8 9">
    <name type="scientific">Candidatus Protofrankia datiscae</name>
    <dbReference type="NCBI Taxonomy" id="2716812"/>
    <lineage>
        <taxon>Bacteria</taxon>
        <taxon>Bacillati</taxon>
        <taxon>Actinomycetota</taxon>
        <taxon>Actinomycetes</taxon>
        <taxon>Frankiales</taxon>
        <taxon>Frankiaceae</taxon>
        <taxon>Protofrankia</taxon>
    </lineage>
</organism>
<dbReference type="SUPFAM" id="SSF50129">
    <property type="entry name" value="GroES-like"/>
    <property type="match status" value="1"/>
</dbReference>